<organism evidence="1 2">
    <name type="scientific">Aeromicrobium phragmitis</name>
    <dbReference type="NCBI Taxonomy" id="2478914"/>
    <lineage>
        <taxon>Bacteria</taxon>
        <taxon>Bacillati</taxon>
        <taxon>Actinomycetota</taxon>
        <taxon>Actinomycetes</taxon>
        <taxon>Propionibacteriales</taxon>
        <taxon>Nocardioidaceae</taxon>
        <taxon>Aeromicrobium</taxon>
    </lineage>
</organism>
<gene>
    <name evidence="1" type="ORF">D9V41_15460</name>
</gene>
<evidence type="ECO:0000313" key="1">
    <source>
        <dbReference type="EMBL" id="RLV54621.1"/>
    </source>
</evidence>
<proteinExistence type="predicted"/>
<keyword evidence="2" id="KW-1185">Reference proteome</keyword>
<reference evidence="1 2" key="1">
    <citation type="submission" date="2018-10" db="EMBL/GenBank/DDBJ databases">
        <title>Aeromicrobium sp. 9W16Y-2 whole genome shotgun sequence.</title>
        <authorList>
            <person name="Li F."/>
        </authorList>
    </citation>
    <scope>NUCLEOTIDE SEQUENCE [LARGE SCALE GENOMIC DNA]</scope>
    <source>
        <strain evidence="1 2">9W16Y-2</strain>
    </source>
</reference>
<dbReference type="EMBL" id="RDBF01000016">
    <property type="protein sequence ID" value="RLV54621.1"/>
    <property type="molecule type" value="Genomic_DNA"/>
</dbReference>
<dbReference type="AlphaFoldDB" id="A0A3L8PHI6"/>
<comment type="caution">
    <text evidence="1">The sequence shown here is derived from an EMBL/GenBank/DDBJ whole genome shotgun (WGS) entry which is preliminary data.</text>
</comment>
<sequence>MKQFSLNHEGASLLVEFDHGTVFWYRARLIVNDEVVDENSVFWGTTRLRAPRPGSFVVDATAGFLGPKKVVLRDGARTIPFAKDK</sequence>
<accession>A0A3L8PHI6</accession>
<dbReference type="Proteomes" id="UP000282515">
    <property type="component" value="Unassembled WGS sequence"/>
</dbReference>
<name>A0A3L8PHI6_9ACTN</name>
<evidence type="ECO:0000313" key="2">
    <source>
        <dbReference type="Proteomes" id="UP000282515"/>
    </source>
</evidence>
<protein>
    <submittedName>
        <fullName evidence="1">Uncharacterized protein</fullName>
    </submittedName>
</protein>